<evidence type="ECO:0000313" key="5">
    <source>
        <dbReference type="Proteomes" id="UP000023152"/>
    </source>
</evidence>
<dbReference type="PANTHER" id="PTHR11573">
    <property type="entry name" value="RIBONUCLEOSIDE-DIPHOSPHATE REDUCTASE LARGE CHAIN"/>
    <property type="match status" value="1"/>
</dbReference>
<dbReference type="Proteomes" id="UP000023152">
    <property type="component" value="Unassembled WGS sequence"/>
</dbReference>
<dbReference type="AlphaFoldDB" id="X6PFR3"/>
<accession>X6PFR3</accession>
<reference evidence="4 5" key="1">
    <citation type="journal article" date="2013" name="Curr. Biol.">
        <title>The Genome of the Foraminiferan Reticulomyxa filosa.</title>
        <authorList>
            <person name="Glockner G."/>
            <person name="Hulsmann N."/>
            <person name="Schleicher M."/>
            <person name="Noegel A.A."/>
            <person name="Eichinger L."/>
            <person name="Gallinger C."/>
            <person name="Pawlowski J."/>
            <person name="Sierra R."/>
            <person name="Euteneuer U."/>
            <person name="Pillet L."/>
            <person name="Moustafa A."/>
            <person name="Platzer M."/>
            <person name="Groth M."/>
            <person name="Szafranski K."/>
            <person name="Schliwa M."/>
        </authorList>
    </citation>
    <scope>NUCLEOTIDE SEQUENCE [LARGE SCALE GENOMIC DNA]</scope>
</reference>
<dbReference type="Gene3D" id="3.20.70.20">
    <property type="match status" value="1"/>
</dbReference>
<evidence type="ECO:0000259" key="3">
    <source>
        <dbReference type="Pfam" id="PF02867"/>
    </source>
</evidence>
<dbReference type="GO" id="GO:0004748">
    <property type="term" value="F:ribonucleoside-diphosphate reductase activity, thioredoxin disulfide as acceptor"/>
    <property type="evidence" value="ECO:0007669"/>
    <property type="project" value="TreeGrafter"/>
</dbReference>
<dbReference type="GO" id="GO:0005524">
    <property type="term" value="F:ATP binding"/>
    <property type="evidence" value="ECO:0007669"/>
    <property type="project" value="TreeGrafter"/>
</dbReference>
<keyword evidence="5" id="KW-1185">Reference proteome</keyword>
<dbReference type="InterPro" id="IPR000788">
    <property type="entry name" value="RNR_lg_C"/>
</dbReference>
<feature type="domain" description="Ribonucleotide reductase large subunit C-terminal" evidence="3">
    <location>
        <begin position="91"/>
        <end position="400"/>
    </location>
</feature>
<dbReference type="InterPro" id="IPR013346">
    <property type="entry name" value="NrdE_NrdA_C"/>
</dbReference>
<comment type="similarity">
    <text evidence="1">Belongs to the ribonucleoside diphosphate reductase large chain family.</text>
</comment>
<dbReference type="SUPFAM" id="SSF51998">
    <property type="entry name" value="PFL-like glycyl radical enzymes"/>
    <property type="match status" value="1"/>
</dbReference>
<dbReference type="OMA" id="WHADILS"/>
<evidence type="ECO:0000256" key="1">
    <source>
        <dbReference type="ARBA" id="ARBA00010406"/>
    </source>
</evidence>
<dbReference type="EMBL" id="ASPP01000146">
    <property type="protein sequence ID" value="ETO36923.1"/>
    <property type="molecule type" value="Genomic_DNA"/>
</dbReference>
<dbReference type="PRINTS" id="PR01183">
    <property type="entry name" value="RIBORDTASEM1"/>
</dbReference>
<dbReference type="Pfam" id="PF02867">
    <property type="entry name" value="Ribonuc_red_lgC"/>
    <property type="match status" value="2"/>
</dbReference>
<dbReference type="PANTHER" id="PTHR11573:SF6">
    <property type="entry name" value="RIBONUCLEOSIDE-DIPHOSPHATE REDUCTASE LARGE SUBUNIT"/>
    <property type="match status" value="1"/>
</dbReference>
<evidence type="ECO:0000256" key="2">
    <source>
        <dbReference type="ARBA" id="ARBA00023116"/>
    </source>
</evidence>
<evidence type="ECO:0000313" key="4">
    <source>
        <dbReference type="EMBL" id="ETO36923.1"/>
    </source>
</evidence>
<dbReference type="GO" id="GO:0005971">
    <property type="term" value="C:ribonucleoside-diphosphate reductase complex"/>
    <property type="evidence" value="ECO:0007669"/>
    <property type="project" value="TreeGrafter"/>
</dbReference>
<comment type="caution">
    <text evidence="4">The sequence shown here is derived from an EMBL/GenBank/DDBJ whole genome shotgun (WGS) entry which is preliminary data.</text>
</comment>
<dbReference type="NCBIfam" id="TIGR02506">
    <property type="entry name" value="NrdE_NrdA"/>
    <property type="match status" value="1"/>
</dbReference>
<dbReference type="GO" id="GO:0009263">
    <property type="term" value="P:deoxyribonucleotide biosynthetic process"/>
    <property type="evidence" value="ECO:0007669"/>
    <property type="project" value="UniProtKB-KW"/>
</dbReference>
<keyword evidence="2" id="KW-0215">Deoxyribonucleotide synthesis</keyword>
<proteinExistence type="inferred from homology"/>
<dbReference type="InterPro" id="IPR039718">
    <property type="entry name" value="Rrm1"/>
</dbReference>
<dbReference type="OrthoDB" id="3000483at2759"/>
<organism evidence="4 5">
    <name type="scientific">Reticulomyxa filosa</name>
    <dbReference type="NCBI Taxonomy" id="46433"/>
    <lineage>
        <taxon>Eukaryota</taxon>
        <taxon>Sar</taxon>
        <taxon>Rhizaria</taxon>
        <taxon>Retaria</taxon>
        <taxon>Foraminifera</taxon>
        <taxon>Monothalamids</taxon>
        <taxon>Reticulomyxidae</taxon>
        <taxon>Reticulomyxa</taxon>
    </lineage>
</organism>
<name>X6PFR3_RETFI</name>
<gene>
    <name evidence="4" type="ORF">RFI_00140</name>
</gene>
<feature type="domain" description="Ribonucleotide reductase large subunit C-terminal" evidence="3">
    <location>
        <begin position="17"/>
        <end position="76"/>
    </location>
</feature>
<protein>
    <recommendedName>
        <fullName evidence="3">Ribonucleotide reductase large subunit C-terminal domain-containing protein</fullName>
    </recommendedName>
</protein>
<sequence length="407" mass="46615">MLFFFKKILKKKKFVKQQCAQISKNAGGIGLAVHCIRSAGAYIRGTNGVSNGLVPMLRVFNNTARYVDQGGGKRKGLGEKVQTLFFYFFTKKKGSFAIYLEPWHSDIFEFLDLRKNHGTEEERARDLFLGLWIPDLFMQRVKSDGIWSLMCPNECKGLFEVWGKEFEELYINFEKKGKFRKQVKARELWSSILQSQIETGTPYMVYKDTIDKKKDHCNRKSNQKNLGTIKSSNLCTEIVEYTSPDEVAVCNLASIALPKFVDAKSRKFDLEKLVEVTKVVTKNLNKVIDVNFYPVKEAEVSNLKHRPIGIGVQGLADVFILMQLPFESKDALQLNREIFEAIYFGAVSASCELAEKFGPYESYKGSPASKGELQFDMWGVTPSEKWNWKGLKEDIEKHGILYIRKHK</sequence>